<dbReference type="SUPFAM" id="SSF54637">
    <property type="entry name" value="Thioesterase/thiol ester dehydrase-isomerase"/>
    <property type="match status" value="1"/>
</dbReference>
<evidence type="ECO:0000313" key="2">
    <source>
        <dbReference type="EMBL" id="GAA1686673.1"/>
    </source>
</evidence>
<evidence type="ECO:0000313" key="3">
    <source>
        <dbReference type="Proteomes" id="UP001500596"/>
    </source>
</evidence>
<feature type="domain" description="FAS1-like dehydratase" evidence="1">
    <location>
        <begin position="16"/>
        <end position="141"/>
    </location>
</feature>
<accession>A0ABN2HEM5</accession>
<dbReference type="Proteomes" id="UP001500596">
    <property type="component" value="Unassembled WGS sequence"/>
</dbReference>
<comment type="caution">
    <text evidence="2">The sequence shown here is derived from an EMBL/GenBank/DDBJ whole genome shotgun (WGS) entry which is preliminary data.</text>
</comment>
<name>A0ABN2HEM5_9MICO</name>
<reference evidence="2 3" key="1">
    <citation type="journal article" date="2019" name="Int. J. Syst. Evol. Microbiol.">
        <title>The Global Catalogue of Microorganisms (GCM) 10K type strain sequencing project: providing services to taxonomists for standard genome sequencing and annotation.</title>
        <authorList>
            <consortium name="The Broad Institute Genomics Platform"/>
            <consortium name="The Broad Institute Genome Sequencing Center for Infectious Disease"/>
            <person name="Wu L."/>
            <person name="Ma J."/>
        </authorList>
    </citation>
    <scope>NUCLEOTIDE SEQUENCE [LARGE SCALE GENOMIC DNA]</scope>
    <source>
        <strain evidence="2 3">JCM 15575</strain>
    </source>
</reference>
<dbReference type="Gene3D" id="3.10.129.10">
    <property type="entry name" value="Hotdog Thioesterase"/>
    <property type="match status" value="1"/>
</dbReference>
<dbReference type="Pfam" id="PF13452">
    <property type="entry name" value="FAS1_DH_region"/>
    <property type="match status" value="1"/>
</dbReference>
<dbReference type="InterPro" id="IPR029069">
    <property type="entry name" value="HotDog_dom_sf"/>
</dbReference>
<gene>
    <name evidence="2" type="ORF">GCM10009807_32880</name>
</gene>
<evidence type="ECO:0000259" key="1">
    <source>
        <dbReference type="Pfam" id="PF13452"/>
    </source>
</evidence>
<dbReference type="EMBL" id="BAAAPK010000004">
    <property type="protein sequence ID" value="GAA1686673.1"/>
    <property type="molecule type" value="Genomic_DNA"/>
</dbReference>
<proteinExistence type="predicted"/>
<sequence length="156" mass="17209">MTDVYGPVATTAPAEEIVQVTRDAIRRFAFAAGISALEHHDAEVARCAGHRDVIGPPYFFASLGLGMGHVRPRDELSLGGIALDDPLAFSKVVAGETCVRWHGTIYAGDTIRIRCTFVGVERKAGRSGVFDVYTFRREYFRGDELLIDETYSRIAR</sequence>
<protein>
    <recommendedName>
        <fullName evidence="1">FAS1-like dehydratase domain-containing protein</fullName>
    </recommendedName>
</protein>
<keyword evidence="3" id="KW-1185">Reference proteome</keyword>
<dbReference type="RefSeq" id="WP_344056108.1">
    <property type="nucleotide sequence ID" value="NZ_BAAAPK010000004.1"/>
</dbReference>
<dbReference type="CDD" id="cd03441">
    <property type="entry name" value="R_hydratase_like"/>
    <property type="match status" value="1"/>
</dbReference>
<organism evidence="2 3">
    <name type="scientific">Microbacterium lacus</name>
    <dbReference type="NCBI Taxonomy" id="415217"/>
    <lineage>
        <taxon>Bacteria</taxon>
        <taxon>Bacillati</taxon>
        <taxon>Actinomycetota</taxon>
        <taxon>Actinomycetes</taxon>
        <taxon>Micrococcales</taxon>
        <taxon>Microbacteriaceae</taxon>
        <taxon>Microbacterium</taxon>
    </lineage>
</organism>
<dbReference type="InterPro" id="IPR039569">
    <property type="entry name" value="FAS1-like_DH_region"/>
</dbReference>